<keyword evidence="1" id="KW-0677">Repeat</keyword>
<proteinExistence type="predicted"/>
<dbReference type="Pfam" id="PF00501">
    <property type="entry name" value="AMP-binding"/>
    <property type="match status" value="1"/>
</dbReference>
<dbReference type="Pfam" id="PF13193">
    <property type="entry name" value="AMP-binding_C"/>
    <property type="match status" value="1"/>
</dbReference>
<dbReference type="PANTHER" id="PTHR45527:SF1">
    <property type="entry name" value="FATTY ACID SYNTHASE"/>
    <property type="match status" value="1"/>
</dbReference>
<dbReference type="EMBL" id="JBHTLM010000021">
    <property type="protein sequence ID" value="MFD1178851.1"/>
    <property type="molecule type" value="Genomic_DNA"/>
</dbReference>
<dbReference type="Proteomes" id="UP001597262">
    <property type="component" value="Unassembled WGS sequence"/>
</dbReference>
<dbReference type="PROSITE" id="PS00455">
    <property type="entry name" value="AMP_BINDING"/>
    <property type="match status" value="1"/>
</dbReference>
<keyword evidence="5" id="KW-1185">Reference proteome</keyword>
<evidence type="ECO:0000313" key="5">
    <source>
        <dbReference type="Proteomes" id="UP001597262"/>
    </source>
</evidence>
<organism evidence="4 5">
    <name type="scientific">Paenibacillus puldeungensis</name>
    <dbReference type="NCBI Taxonomy" id="696536"/>
    <lineage>
        <taxon>Bacteria</taxon>
        <taxon>Bacillati</taxon>
        <taxon>Bacillota</taxon>
        <taxon>Bacilli</taxon>
        <taxon>Bacillales</taxon>
        <taxon>Paenibacillaceae</taxon>
        <taxon>Paenibacillus</taxon>
    </lineage>
</organism>
<dbReference type="SUPFAM" id="SSF56801">
    <property type="entry name" value="Acetyl-CoA synthetase-like"/>
    <property type="match status" value="1"/>
</dbReference>
<comment type="caution">
    <text evidence="4">The sequence shown here is derived from an EMBL/GenBank/DDBJ whole genome shotgun (WGS) entry which is preliminary data.</text>
</comment>
<dbReference type="PANTHER" id="PTHR45527">
    <property type="entry name" value="NONRIBOSOMAL PEPTIDE SYNTHETASE"/>
    <property type="match status" value="1"/>
</dbReference>
<name>A0ABW3S244_9BACL</name>
<dbReference type="InterPro" id="IPR045851">
    <property type="entry name" value="AMP-bd_C_sf"/>
</dbReference>
<sequence>MSKNVVDLLSESADRVPEKLALCDNIKAISYRELKCLAENIGTKLAESKSIRKPVIVFCDREVESVVSFWGVVHSGNFYVPIDISTPASRIKLYLEIIKPLAIIIRKKQVSKLLEVEIPDSINLYIYDEIINTTRDEQILRRIYNEITMEDPLYLVFTSGSTGTPKGVLKTHRSLVSFIEEFIPLFGFEGTDVFGNQASFDFDISAKDIYTSVSIGATLHIIPSICFTIPKKLADFLYERNINTLIWSVAAMNHVVNARVFECGMPHSIKRVMFSGETLSVKVLNEWRRNIPSAMYVNLYAPSEVTGNCLYFIIDRFFVSEEQLPLGLHFPNMKVLVLNENQEEVQDGELGEIYIGGEFLSSGYYNNMELTRKVFVQNPINSSYPEIVYRTGDLAKISNGQLFFSSRKDYQIKHMGHRIELGEIESIVNEMVAVKNSCCFLDQKEQQLILVTSGDNLDIDRIKENLRTRLPKYMLPHKIIELEKFPLNARGKVDRIKIKEIYERSRYK</sequence>
<feature type="domain" description="AMP-binding enzyme C-terminal" evidence="3">
    <location>
        <begin position="423"/>
        <end position="492"/>
    </location>
</feature>
<dbReference type="Gene3D" id="3.40.50.12780">
    <property type="entry name" value="N-terminal domain of ligase-like"/>
    <property type="match status" value="1"/>
</dbReference>
<dbReference type="RefSeq" id="WP_379321289.1">
    <property type="nucleotide sequence ID" value="NZ_JBHTLM010000021.1"/>
</dbReference>
<accession>A0ABW3S244</accession>
<reference evidence="5" key="1">
    <citation type="journal article" date="2019" name="Int. J. Syst. Evol. Microbiol.">
        <title>The Global Catalogue of Microorganisms (GCM) 10K type strain sequencing project: providing services to taxonomists for standard genome sequencing and annotation.</title>
        <authorList>
            <consortium name="The Broad Institute Genomics Platform"/>
            <consortium name="The Broad Institute Genome Sequencing Center for Infectious Disease"/>
            <person name="Wu L."/>
            <person name="Ma J."/>
        </authorList>
    </citation>
    <scope>NUCLEOTIDE SEQUENCE [LARGE SCALE GENOMIC DNA]</scope>
    <source>
        <strain evidence="5">CCUG 59189</strain>
    </source>
</reference>
<protein>
    <submittedName>
        <fullName evidence="4">AMP-binding protein</fullName>
    </submittedName>
</protein>
<dbReference type="InterPro" id="IPR025110">
    <property type="entry name" value="AMP-bd_C"/>
</dbReference>
<evidence type="ECO:0000256" key="1">
    <source>
        <dbReference type="ARBA" id="ARBA00022737"/>
    </source>
</evidence>
<evidence type="ECO:0000259" key="3">
    <source>
        <dbReference type="Pfam" id="PF13193"/>
    </source>
</evidence>
<gene>
    <name evidence="4" type="ORF">ACFQ3W_21470</name>
</gene>
<dbReference type="InterPro" id="IPR020845">
    <property type="entry name" value="AMP-binding_CS"/>
</dbReference>
<evidence type="ECO:0000259" key="2">
    <source>
        <dbReference type="Pfam" id="PF00501"/>
    </source>
</evidence>
<dbReference type="InterPro" id="IPR000873">
    <property type="entry name" value="AMP-dep_synth/lig_dom"/>
</dbReference>
<evidence type="ECO:0000313" key="4">
    <source>
        <dbReference type="EMBL" id="MFD1178851.1"/>
    </source>
</evidence>
<dbReference type="Gene3D" id="3.30.300.30">
    <property type="match status" value="1"/>
</dbReference>
<dbReference type="InterPro" id="IPR042099">
    <property type="entry name" value="ANL_N_sf"/>
</dbReference>
<feature type="domain" description="AMP-dependent synthetase/ligase" evidence="2">
    <location>
        <begin position="10"/>
        <end position="365"/>
    </location>
</feature>